<dbReference type="AlphaFoldDB" id="A0A834F1W4"/>
<sequence length="428" mass="46015">MDDQRSVALHFSDERKSLPMANRAATPLCPLADSCRGEFSSNVGIKGGRNPSAAEQTSFPVILTVLLRAAMTFVPPPGYQPVYNPRIPYLGPIRGGLREGMSISILGSIPKDISRFHINLRCSESESGDIALHFNPRFDGWDKVVFNAFKDGSWESEEKIRRMPFTEGHAFETLIGIGAEGYEVKVNGKEFHTFKHRLPVQQVRAIQVEGDVSIQSIIVIGGGTAGGSPGCGMGGGYPGGMGQGGYPGGSMGGGYPGGQAGGSGGGYPGGCVGGMGPGGFPGSNLPGLGGQPIHNPVVPFSTIIPGGMHPKKTFIIRGQVPFGADRFAINFVASRSGNMILHLNPRLRKGEVVRNSLIGGDWGKEERQLSTNPFREGQFFDMSIRCGNQKFKVFVNGEHVFDFSHRTSFHEIDTLEIRGDVQIYYVHF</sequence>
<dbReference type="SUPFAM" id="SSF49899">
    <property type="entry name" value="Concanavalin A-like lectins/glucanases"/>
    <property type="match status" value="2"/>
</dbReference>
<protein>
    <recommendedName>
        <fullName evidence="3">Galectin</fullName>
    </recommendedName>
</protein>
<dbReference type="PROSITE" id="PS51304">
    <property type="entry name" value="GALECTIN"/>
    <property type="match status" value="2"/>
</dbReference>
<organism evidence="5 6">
    <name type="scientific">Oryzias melastigma</name>
    <name type="common">Marine medaka</name>
    <dbReference type="NCBI Taxonomy" id="30732"/>
    <lineage>
        <taxon>Eukaryota</taxon>
        <taxon>Metazoa</taxon>
        <taxon>Chordata</taxon>
        <taxon>Craniata</taxon>
        <taxon>Vertebrata</taxon>
        <taxon>Euteleostomi</taxon>
        <taxon>Actinopterygii</taxon>
        <taxon>Neopterygii</taxon>
        <taxon>Teleostei</taxon>
        <taxon>Neoteleostei</taxon>
        <taxon>Acanthomorphata</taxon>
        <taxon>Ovalentaria</taxon>
        <taxon>Atherinomorphae</taxon>
        <taxon>Beloniformes</taxon>
        <taxon>Adrianichthyidae</taxon>
        <taxon>Oryziinae</taxon>
        <taxon>Oryzias</taxon>
    </lineage>
</organism>
<evidence type="ECO:0000313" key="6">
    <source>
        <dbReference type="Proteomes" id="UP000646548"/>
    </source>
</evidence>
<evidence type="ECO:0000259" key="4">
    <source>
        <dbReference type="PROSITE" id="PS51304"/>
    </source>
</evidence>
<dbReference type="PANTHER" id="PTHR11346">
    <property type="entry name" value="GALECTIN"/>
    <property type="match status" value="1"/>
</dbReference>
<gene>
    <name evidence="5" type="ORF">FQA47_024224</name>
</gene>
<feature type="domain" description="Galectin" evidence="4">
    <location>
        <begin position="300"/>
        <end position="428"/>
    </location>
</feature>
<proteinExistence type="predicted"/>
<evidence type="ECO:0000313" key="5">
    <source>
        <dbReference type="EMBL" id="KAF6718161.1"/>
    </source>
</evidence>
<accession>A0A834F1W4</accession>
<evidence type="ECO:0000256" key="2">
    <source>
        <dbReference type="ARBA" id="ARBA00022737"/>
    </source>
</evidence>
<dbReference type="FunFam" id="2.60.120.200:FF:000124">
    <property type="entry name" value="Galectin-4"/>
    <property type="match status" value="2"/>
</dbReference>
<keyword evidence="2" id="KW-0677">Repeat</keyword>
<dbReference type="InterPro" id="IPR044156">
    <property type="entry name" value="Galectin-like"/>
</dbReference>
<comment type="caution">
    <text evidence="5">The sequence shown here is derived from an EMBL/GenBank/DDBJ whole genome shotgun (WGS) entry which is preliminary data.</text>
</comment>
<reference evidence="5" key="1">
    <citation type="journal article" name="BMC Genomics">
        <title>Long-read sequencing and de novo genome assembly of marine medaka (Oryzias melastigma).</title>
        <authorList>
            <person name="Liang P."/>
            <person name="Saqib H.S.A."/>
            <person name="Ni X."/>
            <person name="Shen Y."/>
        </authorList>
    </citation>
    <scope>NUCLEOTIDE SEQUENCE</scope>
    <source>
        <strain evidence="5">Bigg-433</strain>
    </source>
</reference>
<dbReference type="Pfam" id="PF00337">
    <property type="entry name" value="Gal-bind_lectin"/>
    <property type="match status" value="2"/>
</dbReference>
<evidence type="ECO:0000256" key="1">
    <source>
        <dbReference type="ARBA" id="ARBA00022734"/>
    </source>
</evidence>
<dbReference type="EMBL" id="WKFB01000771">
    <property type="protein sequence ID" value="KAF6718161.1"/>
    <property type="molecule type" value="Genomic_DNA"/>
</dbReference>
<dbReference type="GO" id="GO:0030246">
    <property type="term" value="F:carbohydrate binding"/>
    <property type="evidence" value="ECO:0007669"/>
    <property type="project" value="UniProtKB-UniRule"/>
</dbReference>
<dbReference type="InterPro" id="IPR013320">
    <property type="entry name" value="ConA-like_dom_sf"/>
</dbReference>
<evidence type="ECO:0000256" key="3">
    <source>
        <dbReference type="RuleBase" id="RU102079"/>
    </source>
</evidence>
<dbReference type="InterPro" id="IPR001079">
    <property type="entry name" value="Galectin_CRD"/>
</dbReference>
<dbReference type="SMART" id="SM00276">
    <property type="entry name" value="GLECT"/>
    <property type="match status" value="2"/>
</dbReference>
<dbReference type="CDD" id="cd00070">
    <property type="entry name" value="GLECT"/>
    <property type="match status" value="2"/>
</dbReference>
<dbReference type="PANTHER" id="PTHR11346:SF32">
    <property type="entry name" value="GALECTIN-4"/>
    <property type="match status" value="1"/>
</dbReference>
<feature type="domain" description="Galectin" evidence="4">
    <location>
        <begin position="89"/>
        <end position="220"/>
    </location>
</feature>
<dbReference type="SMART" id="SM00908">
    <property type="entry name" value="Gal-bind_lectin"/>
    <property type="match status" value="2"/>
</dbReference>
<dbReference type="Proteomes" id="UP000646548">
    <property type="component" value="Unassembled WGS sequence"/>
</dbReference>
<name>A0A834F1W4_ORYME</name>
<keyword evidence="1 3" id="KW-0430">Lectin</keyword>
<dbReference type="Gene3D" id="2.60.120.200">
    <property type="match status" value="2"/>
</dbReference>